<gene>
    <name evidence="5" type="ORF">LARI1_G000184</name>
</gene>
<dbReference type="GO" id="GO:0051286">
    <property type="term" value="C:cell tip"/>
    <property type="evidence" value="ECO:0007669"/>
    <property type="project" value="TreeGrafter"/>
</dbReference>
<feature type="compositionally biased region" description="Low complexity" evidence="3">
    <location>
        <begin position="106"/>
        <end position="117"/>
    </location>
</feature>
<dbReference type="GO" id="GO:0005085">
    <property type="term" value="F:guanyl-nucleotide exchange factor activity"/>
    <property type="evidence" value="ECO:0007669"/>
    <property type="project" value="InterPro"/>
</dbReference>
<dbReference type="Pfam" id="PF06428">
    <property type="entry name" value="Sec2p"/>
    <property type="match status" value="1"/>
</dbReference>
<dbReference type="GO" id="GO:0006887">
    <property type="term" value="P:exocytosis"/>
    <property type="evidence" value="ECO:0007669"/>
    <property type="project" value="TreeGrafter"/>
</dbReference>
<reference evidence="5 6" key="1">
    <citation type="submission" date="2018-05" db="EMBL/GenBank/DDBJ databases">
        <title>Whole genome sequencing for identification of molecular markers to develop diagnostic detection tools for the regulated plant pathogen Lachnellula willkommii.</title>
        <authorList>
            <person name="Giroux E."/>
            <person name="Bilodeau G."/>
        </authorList>
    </citation>
    <scope>NUCLEOTIDE SEQUENCE [LARGE SCALE GENOMIC DNA]</scope>
    <source>
        <strain evidence="5 6">CBS 203.66</strain>
    </source>
</reference>
<evidence type="ECO:0000313" key="6">
    <source>
        <dbReference type="Proteomes" id="UP000469559"/>
    </source>
</evidence>
<sequence length="265" mass="29139">MSTTHLTAITDAATHPHLICETVLQTSLLTTTSSPMSTTTISLSMTSTSCQCPQCGYDLENHSAIALDAQNQIDDLQAQVRLLNQKATAAVDKWADYEDEIQALRAQAQQQTQAQAQPSSPKSEQRSDSPSRFSGYLPVQNRLSSFLTSRKSTPNLAQAQAQAQQQPPPSPSATELVAALTREQALRQAAEGKLDQASGELEELSAQLFQQANEMVATERKARAKLEERVEMLEQRDGEKRKRLERLEGAVQRIERVRGLLAPGR</sequence>
<dbReference type="OrthoDB" id="5560525at2759"/>
<feature type="region of interest" description="Disordered" evidence="3">
    <location>
        <begin position="106"/>
        <end position="136"/>
    </location>
</feature>
<name>A0A8T9BP71_9HELO</name>
<keyword evidence="1 2" id="KW-0175">Coiled coil</keyword>
<feature type="coiled-coil region" evidence="2">
    <location>
        <begin position="180"/>
        <end position="243"/>
    </location>
</feature>
<dbReference type="PANTHER" id="PTHR14430">
    <property type="entry name" value="RABIN3-RELATED"/>
    <property type="match status" value="1"/>
</dbReference>
<feature type="domain" description="GDP/GTP exchange factor Sec2 N-terminal" evidence="4">
    <location>
        <begin position="167"/>
        <end position="248"/>
    </location>
</feature>
<dbReference type="InterPro" id="IPR009449">
    <property type="entry name" value="Sec2_N"/>
</dbReference>
<evidence type="ECO:0000256" key="3">
    <source>
        <dbReference type="SAM" id="MobiDB-lite"/>
    </source>
</evidence>
<feature type="region of interest" description="Disordered" evidence="3">
    <location>
        <begin position="152"/>
        <end position="174"/>
    </location>
</feature>
<dbReference type="SUPFAM" id="SSF144284">
    <property type="entry name" value="Sec2 N-terminal region"/>
    <property type="match status" value="1"/>
</dbReference>
<dbReference type="PANTHER" id="PTHR14430:SF4">
    <property type="entry name" value="GDP_GTP EXCHANGE FACTOR SEC2 N-TERMINAL DOMAIN-CONTAINING PROTEIN"/>
    <property type="match status" value="1"/>
</dbReference>
<comment type="caution">
    <text evidence="5">The sequence shown here is derived from an EMBL/GenBank/DDBJ whole genome shotgun (WGS) entry which is preliminary data.</text>
</comment>
<dbReference type="AlphaFoldDB" id="A0A8T9BP71"/>
<evidence type="ECO:0000256" key="2">
    <source>
        <dbReference type="SAM" id="Coils"/>
    </source>
</evidence>
<dbReference type="Gene3D" id="6.10.140.910">
    <property type="match status" value="1"/>
</dbReference>
<organism evidence="5 6">
    <name type="scientific">Lachnellula arida</name>
    <dbReference type="NCBI Taxonomy" id="1316785"/>
    <lineage>
        <taxon>Eukaryota</taxon>
        <taxon>Fungi</taxon>
        <taxon>Dikarya</taxon>
        <taxon>Ascomycota</taxon>
        <taxon>Pezizomycotina</taxon>
        <taxon>Leotiomycetes</taxon>
        <taxon>Helotiales</taxon>
        <taxon>Lachnaceae</taxon>
        <taxon>Lachnellula</taxon>
    </lineage>
</organism>
<keyword evidence="6" id="KW-1185">Reference proteome</keyword>
<dbReference type="Proteomes" id="UP000469559">
    <property type="component" value="Unassembled WGS sequence"/>
</dbReference>
<dbReference type="EMBL" id="QGMF01000006">
    <property type="protein sequence ID" value="TVY21808.1"/>
    <property type="molecule type" value="Genomic_DNA"/>
</dbReference>
<dbReference type="InterPro" id="IPR040351">
    <property type="entry name" value="RAB3IL/RAB3IP/Sec2"/>
</dbReference>
<evidence type="ECO:0000259" key="4">
    <source>
        <dbReference type="Pfam" id="PF06428"/>
    </source>
</evidence>
<evidence type="ECO:0000256" key="1">
    <source>
        <dbReference type="ARBA" id="ARBA00023054"/>
    </source>
</evidence>
<protein>
    <recommendedName>
        <fullName evidence="4">GDP/GTP exchange factor Sec2 N-terminal domain-containing protein</fullName>
    </recommendedName>
</protein>
<accession>A0A8T9BP71</accession>
<proteinExistence type="predicted"/>
<evidence type="ECO:0000313" key="5">
    <source>
        <dbReference type="EMBL" id="TVY21808.1"/>
    </source>
</evidence>
<dbReference type="GO" id="GO:0070319">
    <property type="term" value="C:Golgi to plasma membrane transport vesicle"/>
    <property type="evidence" value="ECO:0007669"/>
    <property type="project" value="TreeGrafter"/>
</dbReference>